<evidence type="ECO:0000256" key="2">
    <source>
        <dbReference type="SAM" id="MobiDB-lite"/>
    </source>
</evidence>
<keyword evidence="5" id="KW-1185">Reference proteome</keyword>
<gene>
    <name evidence="4" type="ORF">ADUPG1_000819</name>
</gene>
<dbReference type="PROSITE" id="PS50158">
    <property type="entry name" value="ZF_CCHC"/>
    <property type="match status" value="1"/>
</dbReference>
<organism evidence="4 5">
    <name type="scientific">Aduncisulcus paluster</name>
    <dbReference type="NCBI Taxonomy" id="2918883"/>
    <lineage>
        <taxon>Eukaryota</taxon>
        <taxon>Metamonada</taxon>
        <taxon>Carpediemonas-like organisms</taxon>
        <taxon>Aduncisulcus</taxon>
    </lineage>
</organism>
<proteinExistence type="predicted"/>
<feature type="domain" description="CCHC-type" evidence="3">
    <location>
        <begin position="188"/>
        <end position="203"/>
    </location>
</feature>
<keyword evidence="1" id="KW-0862">Zinc</keyword>
<dbReference type="PANTHER" id="PTHR46888:SF1">
    <property type="entry name" value="RIBONUCLEASE H"/>
    <property type="match status" value="1"/>
</dbReference>
<dbReference type="SMART" id="SM00343">
    <property type="entry name" value="ZnF_C2HC"/>
    <property type="match status" value="1"/>
</dbReference>
<dbReference type="PANTHER" id="PTHR46888">
    <property type="entry name" value="ZINC KNUCKLE DOMAINCONTAINING PROTEIN-RELATED"/>
    <property type="match status" value="1"/>
</dbReference>
<evidence type="ECO:0000313" key="5">
    <source>
        <dbReference type="Proteomes" id="UP001057375"/>
    </source>
</evidence>
<reference evidence="4" key="1">
    <citation type="submission" date="2022-03" db="EMBL/GenBank/DDBJ databases">
        <title>Draft genome sequence of Aduncisulcus paluster, a free-living microaerophilic Fornicata.</title>
        <authorList>
            <person name="Yuyama I."/>
            <person name="Kume K."/>
            <person name="Tamura T."/>
            <person name="Inagaki Y."/>
            <person name="Hashimoto T."/>
        </authorList>
    </citation>
    <scope>NUCLEOTIDE SEQUENCE</scope>
    <source>
        <strain evidence="4">NY0171</strain>
    </source>
</reference>
<dbReference type="Proteomes" id="UP001057375">
    <property type="component" value="Unassembled WGS sequence"/>
</dbReference>
<accession>A0ABQ5K824</accession>
<comment type="caution">
    <text evidence="4">The sequence shown here is derived from an EMBL/GenBank/DDBJ whole genome shotgun (WGS) entry which is preliminary data.</text>
</comment>
<keyword evidence="1" id="KW-0479">Metal-binding</keyword>
<feature type="non-terminal residue" evidence="4">
    <location>
        <position position="365"/>
    </location>
</feature>
<protein>
    <recommendedName>
        <fullName evidence="3">CCHC-type domain-containing protein</fullName>
    </recommendedName>
</protein>
<evidence type="ECO:0000259" key="3">
    <source>
        <dbReference type="PROSITE" id="PS50158"/>
    </source>
</evidence>
<feature type="non-terminal residue" evidence="4">
    <location>
        <position position="1"/>
    </location>
</feature>
<evidence type="ECO:0000256" key="1">
    <source>
        <dbReference type="PROSITE-ProRule" id="PRU00047"/>
    </source>
</evidence>
<evidence type="ECO:0000313" key="4">
    <source>
        <dbReference type="EMBL" id="GKT28704.1"/>
    </source>
</evidence>
<dbReference type="InterPro" id="IPR036875">
    <property type="entry name" value="Znf_CCHC_sf"/>
</dbReference>
<dbReference type="Gene3D" id="4.10.60.10">
    <property type="entry name" value="Zinc finger, CCHC-type"/>
    <property type="match status" value="1"/>
</dbReference>
<feature type="region of interest" description="Disordered" evidence="2">
    <location>
        <begin position="159"/>
        <end position="183"/>
    </location>
</feature>
<dbReference type="EMBL" id="BQXS01000446">
    <property type="protein sequence ID" value="GKT28704.1"/>
    <property type="molecule type" value="Genomic_DNA"/>
</dbReference>
<sequence length="365" mass="41711">KGGELGWRALVEPNLLEAIYLTTETSEETPEDALKAAVTASFGAHSTQEFYDRLKRVKLTKLSQTQLVTYVARFRELVTTNTEYGDDKTIVEIFVDNLGSDRLSDRVRSEVDTAGKHKDLKYAMKRAFEELREMLLMKTEVMRHAAAFGLDIRELKPTRRKRRFSGEKQPGQPSPAGHRSQTERKPIRCFNCGKVGHKASECPFRKANPKSQDKKSMKARVALNKESSKTCEQGEEEVVLALLDSGCEHSIMDIRIGRTLEPIEKQAQWVDIIMADGSSCGASERWLFRIKARGAMGCDLFFTEWFIMLDLGEHSEIGMYLCWECIQRLDLFGDCRFRREEPDADDWFEEPEEVDISEELTCDAD</sequence>
<dbReference type="InterPro" id="IPR001878">
    <property type="entry name" value="Znf_CCHC"/>
</dbReference>
<name>A0ABQ5K824_9EUKA</name>
<keyword evidence="1" id="KW-0863">Zinc-finger</keyword>
<dbReference type="SUPFAM" id="SSF57756">
    <property type="entry name" value="Retrovirus zinc finger-like domains"/>
    <property type="match status" value="1"/>
</dbReference>
<dbReference type="Pfam" id="PF00098">
    <property type="entry name" value="zf-CCHC"/>
    <property type="match status" value="1"/>
</dbReference>